<dbReference type="Proteomes" id="UP000243799">
    <property type="component" value="Unassembled WGS sequence"/>
</dbReference>
<dbReference type="InterPro" id="IPR001279">
    <property type="entry name" value="Metallo-B-lactamas"/>
</dbReference>
<feature type="domain" description="Metallo-beta-lactamase" evidence="1">
    <location>
        <begin position="32"/>
        <end position="187"/>
    </location>
</feature>
<dbReference type="SUPFAM" id="SSF56281">
    <property type="entry name" value="Metallo-hydrolase/oxidoreductase"/>
    <property type="match status" value="1"/>
</dbReference>
<keyword evidence="3" id="KW-1185">Reference proteome</keyword>
<dbReference type="InterPro" id="IPR036866">
    <property type="entry name" value="RibonucZ/Hydroxyglut_hydro"/>
</dbReference>
<dbReference type="RefSeq" id="WP_245788876.1">
    <property type="nucleotide sequence ID" value="NZ_FOKG01000027.1"/>
</dbReference>
<accession>A0A1I1CEC3</accession>
<evidence type="ECO:0000259" key="1">
    <source>
        <dbReference type="SMART" id="SM00849"/>
    </source>
</evidence>
<name>A0A1I1CEC3_9PSEU</name>
<dbReference type="EMBL" id="FOKG01000027">
    <property type="protein sequence ID" value="SFB61035.1"/>
    <property type="molecule type" value="Genomic_DNA"/>
</dbReference>
<sequence length="261" mass="27656">MSGHPAYAQLRGVSPVASVLLEENASTMTLEGTNSWVLRAPGAASSIVVDPGHEDPAHLDRLAGFGDVELVLLTHHHPDHAEGAPSFAERVGAPVRALDPALCRGAGPLQPGEVVSAAGLDVQVLHTPGHTADSVSLRLEHEGRTHVLTGDTVLGRGTTVLTDLGDYLRSLRTLVTLPEGTLGLPGHGPELADLARTAREYAEHREQRLDQVRAALRALGPTASPRQIVELVYADVDRALWAPAEASVLAQLQYLRSEGEL</sequence>
<dbReference type="STRING" id="490629.SAMN05216266_12722"/>
<organism evidence="2 3">
    <name type="scientific">Amycolatopsis marina</name>
    <dbReference type="NCBI Taxonomy" id="490629"/>
    <lineage>
        <taxon>Bacteria</taxon>
        <taxon>Bacillati</taxon>
        <taxon>Actinomycetota</taxon>
        <taxon>Actinomycetes</taxon>
        <taxon>Pseudonocardiales</taxon>
        <taxon>Pseudonocardiaceae</taxon>
        <taxon>Amycolatopsis</taxon>
    </lineage>
</organism>
<dbReference type="Pfam" id="PF17778">
    <property type="entry name" value="WHD_BLACT"/>
    <property type="match status" value="1"/>
</dbReference>
<dbReference type="Pfam" id="PF00753">
    <property type="entry name" value="Lactamase_B"/>
    <property type="match status" value="1"/>
</dbReference>
<dbReference type="PANTHER" id="PTHR23131:SF0">
    <property type="entry name" value="ENDORIBONUCLEASE LACTB2"/>
    <property type="match status" value="1"/>
</dbReference>
<proteinExistence type="predicted"/>
<dbReference type="InterPro" id="IPR050662">
    <property type="entry name" value="Sec-metab_biosynth-thioest"/>
</dbReference>
<dbReference type="Gene3D" id="3.60.15.10">
    <property type="entry name" value="Ribonuclease Z/Hydroxyacylglutathione hydrolase-like"/>
    <property type="match status" value="1"/>
</dbReference>
<evidence type="ECO:0000313" key="2">
    <source>
        <dbReference type="EMBL" id="SFB61035.1"/>
    </source>
</evidence>
<dbReference type="InterPro" id="IPR036388">
    <property type="entry name" value="WH-like_DNA-bd_sf"/>
</dbReference>
<dbReference type="InterPro" id="IPR041516">
    <property type="entry name" value="LACTB2_WH"/>
</dbReference>
<evidence type="ECO:0000313" key="3">
    <source>
        <dbReference type="Proteomes" id="UP000243799"/>
    </source>
</evidence>
<dbReference type="Gene3D" id="1.10.10.10">
    <property type="entry name" value="Winged helix-like DNA-binding domain superfamily/Winged helix DNA-binding domain"/>
    <property type="match status" value="1"/>
</dbReference>
<dbReference type="SMART" id="SM00849">
    <property type="entry name" value="Lactamase_B"/>
    <property type="match status" value="1"/>
</dbReference>
<protein>
    <submittedName>
        <fullName evidence="2">Glyoxylase, beta-lactamase superfamily II</fullName>
    </submittedName>
</protein>
<dbReference type="AlphaFoldDB" id="A0A1I1CEC3"/>
<reference evidence="3" key="1">
    <citation type="submission" date="2016-10" db="EMBL/GenBank/DDBJ databases">
        <authorList>
            <person name="Varghese N."/>
            <person name="Submissions S."/>
        </authorList>
    </citation>
    <scope>NUCLEOTIDE SEQUENCE [LARGE SCALE GENOMIC DNA]</scope>
    <source>
        <strain evidence="3">CGMCC 4.3568</strain>
    </source>
</reference>
<dbReference type="CDD" id="cd16278">
    <property type="entry name" value="metallo-hydrolase-like_MBL-fold"/>
    <property type="match status" value="1"/>
</dbReference>
<dbReference type="PANTHER" id="PTHR23131">
    <property type="entry name" value="ENDORIBONUCLEASE LACTB2"/>
    <property type="match status" value="1"/>
</dbReference>
<gene>
    <name evidence="2" type="ORF">SAMN05216266_12722</name>
</gene>